<feature type="transmembrane region" description="Helical" evidence="6">
    <location>
        <begin position="400"/>
        <end position="420"/>
    </location>
</feature>
<dbReference type="PANTHER" id="PTHR22950:SF652">
    <property type="entry name" value="TRANSMEMBRANE AMINO ACID TRANSPORTER FAMILY PROTEIN"/>
    <property type="match status" value="1"/>
</dbReference>
<protein>
    <recommendedName>
        <fullName evidence="7">Amino acid transporter transmembrane domain-containing protein</fullName>
    </recommendedName>
</protein>
<feature type="transmembrane region" description="Helical" evidence="6">
    <location>
        <begin position="127"/>
        <end position="148"/>
    </location>
</feature>
<feature type="transmembrane region" description="Helical" evidence="6">
    <location>
        <begin position="459"/>
        <end position="480"/>
    </location>
</feature>
<organism evidence="8">
    <name type="scientific">Coccolithus braarudii</name>
    <dbReference type="NCBI Taxonomy" id="221442"/>
    <lineage>
        <taxon>Eukaryota</taxon>
        <taxon>Haptista</taxon>
        <taxon>Haptophyta</taxon>
        <taxon>Prymnesiophyceae</taxon>
        <taxon>Coccolithales</taxon>
        <taxon>Coccolithaceae</taxon>
        <taxon>Coccolithus</taxon>
    </lineage>
</organism>
<evidence type="ECO:0000256" key="3">
    <source>
        <dbReference type="ARBA" id="ARBA00022989"/>
    </source>
</evidence>
<dbReference type="GO" id="GO:0016020">
    <property type="term" value="C:membrane"/>
    <property type="evidence" value="ECO:0007669"/>
    <property type="project" value="UniProtKB-SubCell"/>
</dbReference>
<keyword evidence="3 6" id="KW-1133">Transmembrane helix</keyword>
<feature type="domain" description="Amino acid transporter transmembrane" evidence="7">
    <location>
        <begin position="45"/>
        <end position="479"/>
    </location>
</feature>
<dbReference type="PANTHER" id="PTHR22950">
    <property type="entry name" value="AMINO ACID TRANSPORTER"/>
    <property type="match status" value="1"/>
</dbReference>
<feature type="compositionally biased region" description="Low complexity" evidence="5">
    <location>
        <begin position="15"/>
        <end position="27"/>
    </location>
</feature>
<dbReference type="GO" id="GO:0015179">
    <property type="term" value="F:L-amino acid transmembrane transporter activity"/>
    <property type="evidence" value="ECO:0007669"/>
    <property type="project" value="TreeGrafter"/>
</dbReference>
<reference evidence="8" key="1">
    <citation type="submission" date="2021-01" db="EMBL/GenBank/DDBJ databases">
        <authorList>
            <person name="Corre E."/>
            <person name="Pelletier E."/>
            <person name="Niang G."/>
            <person name="Scheremetjew M."/>
            <person name="Finn R."/>
            <person name="Kale V."/>
            <person name="Holt S."/>
            <person name="Cochrane G."/>
            <person name="Meng A."/>
            <person name="Brown T."/>
            <person name="Cohen L."/>
        </authorList>
    </citation>
    <scope>NUCLEOTIDE SEQUENCE</scope>
    <source>
        <strain evidence="8">PLY182g</strain>
    </source>
</reference>
<name>A0A7S0Q5N9_9EUKA</name>
<evidence type="ECO:0000256" key="6">
    <source>
        <dbReference type="SAM" id="Phobius"/>
    </source>
</evidence>
<evidence type="ECO:0000256" key="5">
    <source>
        <dbReference type="SAM" id="MobiDB-lite"/>
    </source>
</evidence>
<proteinExistence type="predicted"/>
<evidence type="ECO:0000256" key="2">
    <source>
        <dbReference type="ARBA" id="ARBA00022692"/>
    </source>
</evidence>
<evidence type="ECO:0000256" key="1">
    <source>
        <dbReference type="ARBA" id="ARBA00004141"/>
    </source>
</evidence>
<evidence type="ECO:0000313" key="8">
    <source>
        <dbReference type="EMBL" id="CAD8612428.1"/>
    </source>
</evidence>
<evidence type="ECO:0000259" key="7">
    <source>
        <dbReference type="Pfam" id="PF01490"/>
    </source>
</evidence>
<feature type="transmembrane region" description="Helical" evidence="6">
    <location>
        <begin position="45"/>
        <end position="68"/>
    </location>
</feature>
<feature type="transmembrane region" description="Helical" evidence="6">
    <location>
        <begin position="193"/>
        <end position="213"/>
    </location>
</feature>
<keyword evidence="2 6" id="KW-0812">Transmembrane</keyword>
<evidence type="ECO:0000256" key="4">
    <source>
        <dbReference type="ARBA" id="ARBA00023136"/>
    </source>
</evidence>
<sequence>MGSSVDDTDSPLYPYTPGSQSSSTSTPPFRPSTPPSACALVCDSAFWAATFTTCNAALGAGVLAYPYAFMSAGLVPGPLLLLGLASLSCASLLVLVNEMASLLKMRPAVQTYTDIALYGLGPKSASFLQLIVLLNALGACWAYNVLLADVLAPVVIRAFSLDAHEDTYLVRTAVMGSCAAICKLLCMLRRISALRYSSLLAVLATLFTVLMLVKDAVTDPCVVGKCYDELGRNGWCTEEQLLEDKSKGTELCDGTTHGLSLWQQSLASLLRAFPLVAFALQCHVQACSVYIELPPRLRSPAVWSKVALAAICVVSVLYMPTGIAGFVRFGVQTQGDVLRNFDVSDSLADLARVCIAVAALCAFPLQHYPVRAILHSLSRTATSRLRGCAGEAVEPISINFVRVEAIVWCASVLLLSLSAGDSLSSIFQLVGAVCGGTVVFSLPGVLALKTSAFGRAYQFLGGCLLGVGLFITVSGTYVTIASML</sequence>
<dbReference type="Pfam" id="PF01490">
    <property type="entry name" value="Aa_trans"/>
    <property type="match status" value="1"/>
</dbReference>
<feature type="region of interest" description="Disordered" evidence="5">
    <location>
        <begin position="1"/>
        <end position="30"/>
    </location>
</feature>
<feature type="transmembrane region" description="Helical" evidence="6">
    <location>
        <begin position="426"/>
        <end position="447"/>
    </location>
</feature>
<feature type="transmembrane region" description="Helical" evidence="6">
    <location>
        <begin position="74"/>
        <end position="96"/>
    </location>
</feature>
<keyword evidence="4 6" id="KW-0472">Membrane</keyword>
<dbReference type="EMBL" id="HBEY01033149">
    <property type="protein sequence ID" value="CAD8612428.1"/>
    <property type="molecule type" value="Transcribed_RNA"/>
</dbReference>
<feature type="transmembrane region" description="Helical" evidence="6">
    <location>
        <begin position="303"/>
        <end position="327"/>
    </location>
</feature>
<accession>A0A7S0Q5N9</accession>
<comment type="subcellular location">
    <subcellularLocation>
        <location evidence="1">Membrane</location>
        <topology evidence="1">Multi-pass membrane protein</topology>
    </subcellularLocation>
</comment>
<dbReference type="AlphaFoldDB" id="A0A7S0Q5N9"/>
<dbReference type="InterPro" id="IPR013057">
    <property type="entry name" value="AA_transpt_TM"/>
</dbReference>
<gene>
    <name evidence="8" type="ORF">CPEL01642_LOCUS15808</name>
</gene>